<dbReference type="EMBL" id="JANBOJ010000002">
    <property type="protein sequence ID" value="KAJ1725632.1"/>
    <property type="molecule type" value="Genomic_DNA"/>
</dbReference>
<gene>
    <name evidence="3" type="primary">SKI3_1</name>
    <name evidence="3" type="ORF">LPJ53_000111</name>
</gene>
<dbReference type="InterPro" id="IPR019734">
    <property type="entry name" value="TPR_rpt"/>
</dbReference>
<dbReference type="InterPro" id="IPR039226">
    <property type="entry name" value="Ski3/TTC37"/>
</dbReference>
<feature type="non-terminal residue" evidence="3">
    <location>
        <position position="1"/>
    </location>
</feature>
<dbReference type="Proteomes" id="UP001149813">
    <property type="component" value="Unassembled WGS sequence"/>
</dbReference>
<keyword evidence="1" id="KW-0677">Repeat</keyword>
<evidence type="ECO:0000256" key="1">
    <source>
        <dbReference type="ARBA" id="ARBA00022737"/>
    </source>
</evidence>
<dbReference type="InterPro" id="IPR011990">
    <property type="entry name" value="TPR-like_helical_dom_sf"/>
</dbReference>
<dbReference type="SUPFAM" id="SSF81901">
    <property type="entry name" value="HCP-like"/>
    <property type="match status" value="2"/>
</dbReference>
<dbReference type="PANTHER" id="PTHR15704:SF7">
    <property type="entry name" value="SUPERKILLER COMPLEX PROTEIN 3"/>
    <property type="match status" value="1"/>
</dbReference>
<proteinExistence type="predicted"/>
<reference evidence="3" key="1">
    <citation type="submission" date="2022-07" db="EMBL/GenBank/DDBJ databases">
        <title>Phylogenomic reconstructions and comparative analyses of Kickxellomycotina fungi.</title>
        <authorList>
            <person name="Reynolds N.K."/>
            <person name="Stajich J.E."/>
            <person name="Barry K."/>
            <person name="Grigoriev I.V."/>
            <person name="Crous P."/>
            <person name="Smith M.E."/>
        </authorList>
    </citation>
    <scope>NUCLEOTIDE SEQUENCE</scope>
    <source>
        <strain evidence="3">NBRC 32514</strain>
    </source>
</reference>
<evidence type="ECO:0000313" key="4">
    <source>
        <dbReference type="Proteomes" id="UP001149813"/>
    </source>
</evidence>
<dbReference type="SUPFAM" id="SSF48452">
    <property type="entry name" value="TPR-like"/>
    <property type="match status" value="1"/>
</dbReference>
<organism evidence="3 4">
    <name type="scientific">Coemansia erecta</name>
    <dbReference type="NCBI Taxonomy" id="147472"/>
    <lineage>
        <taxon>Eukaryota</taxon>
        <taxon>Fungi</taxon>
        <taxon>Fungi incertae sedis</taxon>
        <taxon>Zoopagomycota</taxon>
        <taxon>Kickxellomycotina</taxon>
        <taxon>Kickxellomycetes</taxon>
        <taxon>Kickxellales</taxon>
        <taxon>Kickxellaceae</taxon>
        <taxon>Coemansia</taxon>
    </lineage>
</organism>
<dbReference type="OrthoDB" id="5581420at2759"/>
<dbReference type="AlphaFoldDB" id="A0A9W7Y6W1"/>
<dbReference type="GO" id="GO:0055087">
    <property type="term" value="C:Ski complex"/>
    <property type="evidence" value="ECO:0007669"/>
    <property type="project" value="InterPro"/>
</dbReference>
<dbReference type="GO" id="GO:0006401">
    <property type="term" value="P:RNA catabolic process"/>
    <property type="evidence" value="ECO:0007669"/>
    <property type="project" value="InterPro"/>
</dbReference>
<keyword evidence="2" id="KW-0802">TPR repeat</keyword>
<accession>A0A9W7Y6W1</accession>
<evidence type="ECO:0000256" key="2">
    <source>
        <dbReference type="ARBA" id="ARBA00022803"/>
    </source>
</evidence>
<dbReference type="SMART" id="SM00028">
    <property type="entry name" value="TPR"/>
    <property type="match status" value="6"/>
</dbReference>
<comment type="caution">
    <text evidence="3">The sequence shown here is derived from an EMBL/GenBank/DDBJ whole genome shotgun (WGS) entry which is preliminary data.</text>
</comment>
<dbReference type="Gene3D" id="1.25.40.10">
    <property type="entry name" value="Tetratricopeptide repeat domain"/>
    <property type="match status" value="4"/>
</dbReference>
<sequence>TVWAAAAGAAAAYEALAEGAAAARAAVAAAAAAAGAQQGAWLVEQHVGRACQRLGLAQRAAAAYARCAEIRPDDPAALLGLGLARLALGCAADARPLLERALAADARSAPALAGLGAALLAETGDPAAAARAADLLRRALAVDPAHARAHRDLGRALWRQGGAWRRDRPHAFASFLQAARLDPADAAAFAGLGAWYQDVAGDAARATRCLEKSAALDLAADGGRVAERLAALYAGAGAGDRLERLLLRATARDAAGAAAADAWPWAWRMLGLLLLRRAAAGDAQGLGAERALRRALALDRADAVAWLALGDAYLLGGRAGAAARVAERVAGLLRPGDPAAHYLGARAHLQAGDAERGLAEVAAARKKAASAEGGGPQAEWARVLAALHARVLCACAARRHAAGLFGRAADACVGALRAVGDAELLLPPAVLWDVVAVACLWLARLGAAAAGADADRAVAVLAARAELAWRAAAEPAYLRDTRLAALSAPSDASDAVFALAERAAMLRIAAAASLGQAGGAWGALGSAYLSRHAAQHPRPLASRVRTHTPLLAAAARCAQAAVRLCAPAAHRLQGAVAAWAGDARLAQHAFILATRRRQPLSAGAAVDAWAALAVLYAAHGDAGLAQMAAARALLLDAEHPGARLAAALAAELRGDARAADLYEACVRLPDAARAVADYAFARHVLRQLQRQRQRTGKAADVSEGRLALAAYAAHRYAERAPGEPLAQLLRAQLLELSGPAHAESAAAAYALFAERSADATAAARALAGRARALCAAARFADAVAAYEAAEARGWSPDAPLGCVARGTALFFADRLEPALQQFEQALALLPASGEEDHTALRAAVGLRLAQVLWALGTGEHRALARDHLAEVSAASQYAPALCALVAMAALLADGDLLAAAYPRLTALRPAYPAEVARTEALVECLLGNPRAAHRAVARSLAYVPAHVGLRILAVRVSRWDADAERALGCAREALRLLAALACSRVGLPEGALRAAVVACGVVAREGACRSAARRAVMLCPWDAGVWAGAI</sequence>
<protein>
    <submittedName>
        <fullName evidence="3">Superkiller protein 3</fullName>
    </submittedName>
</protein>
<name>A0A9W7Y6W1_9FUNG</name>
<keyword evidence="4" id="KW-1185">Reference proteome</keyword>
<dbReference type="PANTHER" id="PTHR15704">
    <property type="entry name" value="SUPERKILLER 3 PROTEIN-RELATED"/>
    <property type="match status" value="1"/>
</dbReference>
<evidence type="ECO:0000313" key="3">
    <source>
        <dbReference type="EMBL" id="KAJ1725632.1"/>
    </source>
</evidence>